<reference evidence="7 8" key="1">
    <citation type="submission" date="2014-01" db="EMBL/GenBank/DDBJ databases">
        <title>Roseivivax isoporae LMG 25204 Genome Sequencing.</title>
        <authorList>
            <person name="Lai Q."/>
            <person name="Li G."/>
            <person name="Shao Z."/>
        </authorList>
    </citation>
    <scope>NUCLEOTIDE SEQUENCE [LARGE SCALE GENOMIC DNA]</scope>
    <source>
        <strain evidence="7 8">LMG 25204</strain>
    </source>
</reference>
<dbReference type="AlphaFoldDB" id="X7F8C8"/>
<keyword evidence="3 5" id="KW-1133">Transmembrane helix</keyword>
<dbReference type="RefSeq" id="WP_043770018.1">
    <property type="nucleotide sequence ID" value="NZ_JAME01000013.1"/>
</dbReference>
<dbReference type="EMBL" id="JAME01000013">
    <property type="protein sequence ID" value="ETX29015.1"/>
    <property type="molecule type" value="Genomic_DNA"/>
</dbReference>
<dbReference type="PATRIC" id="fig|1449351.3.peg.2062"/>
<evidence type="ECO:0000256" key="2">
    <source>
        <dbReference type="ARBA" id="ARBA00022692"/>
    </source>
</evidence>
<dbReference type="STRING" id="1449351.RISW2_03480"/>
<comment type="subcellular location">
    <subcellularLocation>
        <location evidence="1">Membrane</location>
        <topology evidence="1">Multi-pass membrane protein</topology>
    </subcellularLocation>
</comment>
<keyword evidence="8" id="KW-1185">Reference proteome</keyword>
<dbReference type="GO" id="GO:0005886">
    <property type="term" value="C:plasma membrane"/>
    <property type="evidence" value="ECO:0007669"/>
    <property type="project" value="InterPro"/>
</dbReference>
<dbReference type="Pfam" id="PF00999">
    <property type="entry name" value="Na_H_Exchanger"/>
    <property type="match status" value="1"/>
</dbReference>
<keyword evidence="4 5" id="KW-0472">Membrane</keyword>
<evidence type="ECO:0000256" key="4">
    <source>
        <dbReference type="ARBA" id="ARBA00023136"/>
    </source>
</evidence>
<feature type="transmembrane region" description="Helical" evidence="5">
    <location>
        <begin position="198"/>
        <end position="221"/>
    </location>
</feature>
<feature type="transmembrane region" description="Helical" evidence="5">
    <location>
        <begin position="286"/>
        <end position="302"/>
    </location>
</feature>
<proteinExistence type="predicted"/>
<evidence type="ECO:0000313" key="7">
    <source>
        <dbReference type="EMBL" id="ETX29015.1"/>
    </source>
</evidence>
<evidence type="ECO:0000259" key="6">
    <source>
        <dbReference type="Pfam" id="PF00999"/>
    </source>
</evidence>
<feature type="transmembrane region" description="Helical" evidence="5">
    <location>
        <begin position="308"/>
        <end position="326"/>
    </location>
</feature>
<dbReference type="GO" id="GO:0015385">
    <property type="term" value="F:sodium:proton antiporter activity"/>
    <property type="evidence" value="ECO:0007669"/>
    <property type="project" value="InterPro"/>
</dbReference>
<dbReference type="GO" id="GO:0042391">
    <property type="term" value="P:regulation of membrane potential"/>
    <property type="evidence" value="ECO:0007669"/>
    <property type="project" value="InterPro"/>
</dbReference>
<evidence type="ECO:0000256" key="1">
    <source>
        <dbReference type="ARBA" id="ARBA00004141"/>
    </source>
</evidence>
<dbReference type="InterPro" id="IPR004712">
    <property type="entry name" value="Na+/H+_antiporter_fungi"/>
</dbReference>
<dbReference type="Gene3D" id="1.20.1530.20">
    <property type="match status" value="1"/>
</dbReference>
<evidence type="ECO:0000256" key="3">
    <source>
        <dbReference type="ARBA" id="ARBA00022989"/>
    </source>
</evidence>
<feature type="transmembrane region" description="Helical" evidence="5">
    <location>
        <begin position="233"/>
        <end position="252"/>
    </location>
</feature>
<dbReference type="eggNOG" id="COG0025">
    <property type="taxonomic scope" value="Bacteria"/>
</dbReference>
<evidence type="ECO:0000313" key="8">
    <source>
        <dbReference type="Proteomes" id="UP000023430"/>
    </source>
</evidence>
<sequence>MDQITLALALVGLVVVCLGLVSARVETLPVSKPLLALGAGIAVGPVGLGVLRPGEWAEGHTILREAARYTLAISVFGIALRTPPGNYRRLLRPVALLLSVGMLVMWLVSAGLGWAVLGLSPMSALLVGAVLTPTDPVVSSSIVTGGAATRSLPDRLRSTLSLEAGTNDGLAYPFVLLPLAFLDPPDGMAPLAHWLLDAVLRGVGLAVIVGAVIGMLAARALRVSDDRGWIEEQSLLSMSIALSLGVLATVHLIGSDGILAAFAAGATFNLGIATSEEFETEDVQEAISRLFNLPIFVLFGAVLPWSDWAALGWAGAGLALAVLLLRRPLALAATAPFAGAMVERRDAVFMGWFGPLGVAAIFYALHAEHRLGDPQAWHVTSLAVALSIALHGITAAWGMRRYRTRTPS</sequence>
<feature type="transmembrane region" description="Helical" evidence="5">
    <location>
        <begin position="377"/>
        <end position="399"/>
    </location>
</feature>
<dbReference type="Proteomes" id="UP000023430">
    <property type="component" value="Unassembled WGS sequence"/>
</dbReference>
<feature type="transmembrane region" description="Helical" evidence="5">
    <location>
        <begin position="94"/>
        <end position="117"/>
    </location>
</feature>
<feature type="transmembrane region" description="Helical" evidence="5">
    <location>
        <begin position="33"/>
        <end position="51"/>
    </location>
</feature>
<protein>
    <recommendedName>
        <fullName evidence="6">Cation/H+ exchanger transmembrane domain-containing protein</fullName>
    </recommendedName>
</protein>
<dbReference type="PANTHER" id="PTHR31382:SF1">
    <property type="entry name" value="SODIUM ION_PROTON EXCHANGER (EUROFUNG)"/>
    <property type="match status" value="1"/>
</dbReference>
<gene>
    <name evidence="7" type="ORF">RISW2_03480</name>
</gene>
<feature type="transmembrane region" description="Helical" evidence="5">
    <location>
        <begin position="347"/>
        <end position="365"/>
    </location>
</feature>
<dbReference type="InterPro" id="IPR006153">
    <property type="entry name" value="Cation/H_exchanger_TM"/>
</dbReference>
<feature type="domain" description="Cation/H+ exchanger transmembrane" evidence="6">
    <location>
        <begin position="17"/>
        <end position="397"/>
    </location>
</feature>
<keyword evidence="2 5" id="KW-0812">Transmembrane</keyword>
<feature type="transmembrane region" description="Helical" evidence="5">
    <location>
        <begin position="258"/>
        <end position="274"/>
    </location>
</feature>
<name>X7F8C8_9RHOB</name>
<evidence type="ECO:0000256" key="5">
    <source>
        <dbReference type="SAM" id="Phobius"/>
    </source>
</evidence>
<comment type="caution">
    <text evidence="7">The sequence shown here is derived from an EMBL/GenBank/DDBJ whole genome shotgun (WGS) entry which is preliminary data.</text>
</comment>
<organism evidence="7 8">
    <name type="scientific">Roseivivax isoporae LMG 25204</name>
    <dbReference type="NCBI Taxonomy" id="1449351"/>
    <lineage>
        <taxon>Bacteria</taxon>
        <taxon>Pseudomonadati</taxon>
        <taxon>Pseudomonadota</taxon>
        <taxon>Alphaproteobacteria</taxon>
        <taxon>Rhodobacterales</taxon>
        <taxon>Roseobacteraceae</taxon>
        <taxon>Roseivivax</taxon>
    </lineage>
</organism>
<dbReference type="GO" id="GO:0120029">
    <property type="term" value="P:proton export across plasma membrane"/>
    <property type="evidence" value="ECO:0007669"/>
    <property type="project" value="InterPro"/>
</dbReference>
<accession>X7F8C8</accession>
<dbReference type="InterPro" id="IPR038770">
    <property type="entry name" value="Na+/solute_symporter_sf"/>
</dbReference>
<dbReference type="PANTHER" id="PTHR31382">
    <property type="entry name" value="NA(+)/H(+) ANTIPORTER"/>
    <property type="match status" value="1"/>
</dbReference>
<dbReference type="GO" id="GO:0036376">
    <property type="term" value="P:sodium ion export across plasma membrane"/>
    <property type="evidence" value="ECO:0007669"/>
    <property type="project" value="InterPro"/>
</dbReference>